<keyword evidence="2" id="KW-0547">Nucleotide-binding</keyword>
<evidence type="ECO:0000259" key="1">
    <source>
        <dbReference type="Pfam" id="PF13521"/>
    </source>
</evidence>
<evidence type="ECO:0000313" key="3">
    <source>
        <dbReference type="Proteomes" id="UP000565719"/>
    </source>
</evidence>
<evidence type="ECO:0000313" key="2">
    <source>
        <dbReference type="EMBL" id="NOH72838.1"/>
    </source>
</evidence>
<sequence>MNKRIVFTGGPGGGKTSVLTYLHRLGYECAPESGRQVIQDQTASGGMALPWKDKTAFRDQMAMQEILNHKQYTGSDIMFYDRSIIDCYGYSQLEQIFLSTDLINRCNELMYNPKVFIFPPWEEIYENDAERRQDFSQAVATYYEMVKAYRNFGYKLIEVPKTSVVERAEFIINQLSVRGIV</sequence>
<dbReference type="InterPro" id="IPR027417">
    <property type="entry name" value="P-loop_NTPase"/>
</dbReference>
<feature type="domain" description="NadR/Ttd14 AAA" evidence="1">
    <location>
        <begin position="4"/>
        <end position="167"/>
    </location>
</feature>
<protein>
    <submittedName>
        <fullName evidence="2">ATP-binding protein</fullName>
    </submittedName>
</protein>
<dbReference type="EMBL" id="VTXC01000052">
    <property type="protein sequence ID" value="NOH72838.1"/>
    <property type="molecule type" value="Genomic_DNA"/>
</dbReference>
<dbReference type="Proteomes" id="UP000565719">
    <property type="component" value="Unassembled WGS sequence"/>
</dbReference>
<comment type="caution">
    <text evidence="2">The sequence shown here is derived from an EMBL/GenBank/DDBJ whole genome shotgun (WGS) entry which is preliminary data.</text>
</comment>
<dbReference type="Pfam" id="PF13521">
    <property type="entry name" value="AAA_28"/>
    <property type="match status" value="1"/>
</dbReference>
<proteinExistence type="predicted"/>
<dbReference type="RefSeq" id="WP_171361902.1">
    <property type="nucleotide sequence ID" value="NZ_VTXC01000052.1"/>
</dbReference>
<keyword evidence="2" id="KW-0067">ATP-binding</keyword>
<reference evidence="2 3" key="1">
    <citation type="submission" date="2019-09" db="EMBL/GenBank/DDBJ databases">
        <title>Draft genome sequencing and comparative genomics of hatchery-associated Vibrios.</title>
        <authorList>
            <person name="Kehlet-Delgado H."/>
            <person name="Mueller R.S."/>
        </authorList>
    </citation>
    <scope>NUCLEOTIDE SEQUENCE [LARGE SCALE GENOMIC DNA]</scope>
    <source>
        <strain evidence="2 3">99-46-Y</strain>
    </source>
</reference>
<accession>A0A7Y4A1J8</accession>
<dbReference type="SUPFAM" id="SSF52540">
    <property type="entry name" value="P-loop containing nucleoside triphosphate hydrolases"/>
    <property type="match status" value="1"/>
</dbReference>
<name>A0A7Y4A1J8_9VIBR</name>
<dbReference type="AlphaFoldDB" id="A0A7Y4A1J8"/>
<dbReference type="GO" id="GO:0005524">
    <property type="term" value="F:ATP binding"/>
    <property type="evidence" value="ECO:0007669"/>
    <property type="project" value="UniProtKB-KW"/>
</dbReference>
<organism evidence="2 3">
    <name type="scientific">Vibrio pectenicida</name>
    <dbReference type="NCBI Taxonomy" id="62763"/>
    <lineage>
        <taxon>Bacteria</taxon>
        <taxon>Pseudomonadati</taxon>
        <taxon>Pseudomonadota</taxon>
        <taxon>Gammaproteobacteria</taxon>
        <taxon>Vibrionales</taxon>
        <taxon>Vibrionaceae</taxon>
        <taxon>Vibrio</taxon>
    </lineage>
</organism>
<gene>
    <name evidence="2" type="ORF">F0225_16030</name>
</gene>
<dbReference type="InterPro" id="IPR038727">
    <property type="entry name" value="NadR/Ttd14_AAA_dom"/>
</dbReference>
<dbReference type="Gene3D" id="3.40.50.300">
    <property type="entry name" value="P-loop containing nucleotide triphosphate hydrolases"/>
    <property type="match status" value="1"/>
</dbReference>